<dbReference type="EMBL" id="FNHU01000001">
    <property type="protein sequence ID" value="SDM25406.1"/>
    <property type="molecule type" value="Genomic_DNA"/>
</dbReference>
<dbReference type="Pfam" id="PF09992">
    <property type="entry name" value="NAGPA"/>
    <property type="match status" value="1"/>
</dbReference>
<keyword evidence="2" id="KW-0472">Membrane</keyword>
<evidence type="ECO:0000256" key="1">
    <source>
        <dbReference type="SAM" id="MobiDB-lite"/>
    </source>
</evidence>
<keyword evidence="2" id="KW-1133">Transmembrane helix</keyword>
<gene>
    <name evidence="4" type="ORF">SAMN04487766_10199</name>
</gene>
<evidence type="ECO:0000313" key="4">
    <source>
        <dbReference type="EMBL" id="SDM25406.1"/>
    </source>
</evidence>
<dbReference type="PANTHER" id="PTHR40446">
    <property type="entry name" value="N-ACETYLGLUCOSAMINE-1-PHOSPHODIESTER ALPHA-N-ACETYLGLUCOSAMINIDASE"/>
    <property type="match status" value="1"/>
</dbReference>
<reference evidence="4 5" key="1">
    <citation type="submission" date="2016-10" db="EMBL/GenBank/DDBJ databases">
        <authorList>
            <person name="de Groot N.N."/>
        </authorList>
    </citation>
    <scope>NUCLEOTIDE SEQUENCE [LARGE SCALE GENOMIC DNA]</scope>
    <source>
        <strain evidence="4 5">KPR-7B</strain>
    </source>
</reference>
<dbReference type="AlphaFoldDB" id="A0A1G9RQF0"/>
<dbReference type="InterPro" id="IPR018711">
    <property type="entry name" value="NAGPA"/>
</dbReference>
<evidence type="ECO:0000313" key="5">
    <source>
        <dbReference type="Proteomes" id="UP000199671"/>
    </source>
</evidence>
<keyword evidence="2" id="KW-0812">Transmembrane</keyword>
<evidence type="ECO:0000259" key="3">
    <source>
        <dbReference type="Pfam" id="PF09992"/>
    </source>
</evidence>
<name>A0A1G9RQF0_9ACTO</name>
<dbReference type="PANTHER" id="PTHR40446:SF2">
    <property type="entry name" value="N-ACETYLGLUCOSAMINE-1-PHOSPHODIESTER ALPHA-N-ACETYLGLUCOSAMINIDASE"/>
    <property type="match status" value="1"/>
</dbReference>
<dbReference type="PROSITE" id="PS51318">
    <property type="entry name" value="TAT"/>
    <property type="match status" value="1"/>
</dbReference>
<proteinExistence type="predicted"/>
<feature type="compositionally biased region" description="Polar residues" evidence="1">
    <location>
        <begin position="1"/>
        <end position="14"/>
    </location>
</feature>
<accession>A0A1G9RQF0</accession>
<feature type="region of interest" description="Disordered" evidence="1">
    <location>
        <begin position="1"/>
        <end position="55"/>
    </location>
</feature>
<sequence length="367" mass="38214">MSNTSTPESGSADAQTEPVGGRLDTAPSDRMAASQNPQPRTPPGSAGQAPRRHSRRRALLGGSALVGAGLLGTAAWALNRFVIDHVEVDDVAAYEAMNSSVSATAAATATAKATGVTVTDNSYTSSLTYIKVEQVSTGSGNDTITYYIADVRVSDATAVRSAFADNAYGTNITALPSDMATEHGAILAVNGDYYGFRTDGILIRNGVVYRDDGARDGIAFYTDGRVEVYDETSTSAQTLLDAGVWNTLSFGPALVRGGAVLDGIDAVEVDTNFGNHSIQGTQPRTAVGAIAYGHYVFVVVDGRDKGYSRGVTMTELAQIMADLGCDCAYNLDGGGSSTLWFNGSVVNQPSNGGERETSDILYIAQGA</sequence>
<dbReference type="Proteomes" id="UP000199671">
    <property type="component" value="Unassembled WGS sequence"/>
</dbReference>
<feature type="domain" description="Phosphodiester glycosidase" evidence="3">
    <location>
        <begin position="183"/>
        <end position="363"/>
    </location>
</feature>
<protein>
    <submittedName>
        <fullName evidence="4">Exopolysaccharide biosynthesis protein</fullName>
    </submittedName>
</protein>
<feature type="transmembrane region" description="Helical" evidence="2">
    <location>
        <begin position="58"/>
        <end position="78"/>
    </location>
</feature>
<evidence type="ECO:0000256" key="2">
    <source>
        <dbReference type="SAM" id="Phobius"/>
    </source>
</evidence>
<organism evidence="4 5">
    <name type="scientific">Actinomyces ruminicola</name>
    <dbReference type="NCBI Taxonomy" id="332524"/>
    <lineage>
        <taxon>Bacteria</taxon>
        <taxon>Bacillati</taxon>
        <taxon>Actinomycetota</taxon>
        <taxon>Actinomycetes</taxon>
        <taxon>Actinomycetales</taxon>
        <taxon>Actinomycetaceae</taxon>
        <taxon>Actinomyces</taxon>
    </lineage>
</organism>
<dbReference type="InterPro" id="IPR006311">
    <property type="entry name" value="TAT_signal"/>
</dbReference>